<keyword evidence="1" id="KW-0175">Coiled coil</keyword>
<dbReference type="AlphaFoldDB" id="A0A0F8Y559"/>
<evidence type="ECO:0000313" key="2">
    <source>
        <dbReference type="EMBL" id="KKK76567.1"/>
    </source>
</evidence>
<protein>
    <submittedName>
        <fullName evidence="2">Uncharacterized protein</fullName>
    </submittedName>
</protein>
<accession>A0A0F8Y559</accession>
<evidence type="ECO:0000256" key="1">
    <source>
        <dbReference type="SAM" id="Coils"/>
    </source>
</evidence>
<organism evidence="2">
    <name type="scientific">marine sediment metagenome</name>
    <dbReference type="NCBI Taxonomy" id="412755"/>
    <lineage>
        <taxon>unclassified sequences</taxon>
        <taxon>metagenomes</taxon>
        <taxon>ecological metagenomes</taxon>
    </lineage>
</organism>
<comment type="caution">
    <text evidence="2">The sequence shown here is derived from an EMBL/GenBank/DDBJ whole genome shotgun (WGS) entry which is preliminary data.</text>
</comment>
<reference evidence="2" key="1">
    <citation type="journal article" date="2015" name="Nature">
        <title>Complex archaea that bridge the gap between prokaryotes and eukaryotes.</title>
        <authorList>
            <person name="Spang A."/>
            <person name="Saw J.H."/>
            <person name="Jorgensen S.L."/>
            <person name="Zaremba-Niedzwiedzka K."/>
            <person name="Martijn J."/>
            <person name="Lind A.E."/>
            <person name="van Eijk R."/>
            <person name="Schleper C."/>
            <person name="Guy L."/>
            <person name="Ettema T.J."/>
        </authorList>
    </citation>
    <scope>NUCLEOTIDE SEQUENCE</scope>
</reference>
<feature type="coiled-coil region" evidence="1">
    <location>
        <begin position="116"/>
        <end position="147"/>
    </location>
</feature>
<gene>
    <name evidence="2" type="ORF">LCGC14_2862330</name>
</gene>
<name>A0A0F8Y559_9ZZZZ</name>
<dbReference type="EMBL" id="LAZR01055348">
    <property type="protein sequence ID" value="KKK76567.1"/>
    <property type="molecule type" value="Genomic_DNA"/>
</dbReference>
<sequence>MNKLREDIAPVICKVCGLTEENNCNISEGGCVELQEYLDEIIPLIRQHIPEDKASKIDEVIVKIWNMSKGDINDEACVRKATLEWAQGELRQLSPKVKLPEERNERTFWGGHNSYARGHNQALQQAKEALKDTLRQVMEMVERKQKDNPYIVISDLRDGYDRGLQTIKQALQQAIEEKE</sequence>
<proteinExistence type="predicted"/>